<sequence length="113" mass="12212">MSRSQGDIRDIAAKWDDVLLICRKCGKKADGGFGKNGEQRLEKALKAPLKEKGRYKLVPVPCLGICPKNAVCVVQASVPGTVHLVRPGTELAEVIETLAPVPPARRAKLQKKS</sequence>
<accession>A0A2W5NC85</accession>
<evidence type="ECO:0000313" key="1">
    <source>
        <dbReference type="EMBL" id="PZQ51146.1"/>
    </source>
</evidence>
<organism evidence="1 2">
    <name type="scientific">Novosphingobium pentaromativorans</name>
    <dbReference type="NCBI Taxonomy" id="205844"/>
    <lineage>
        <taxon>Bacteria</taxon>
        <taxon>Pseudomonadati</taxon>
        <taxon>Pseudomonadota</taxon>
        <taxon>Alphaproteobacteria</taxon>
        <taxon>Sphingomonadales</taxon>
        <taxon>Sphingomonadaceae</taxon>
        <taxon>Novosphingobium</taxon>
    </lineage>
</organism>
<gene>
    <name evidence="1" type="ORF">DI555_21065</name>
</gene>
<proteinExistence type="predicted"/>
<dbReference type="EMBL" id="QFPX01000026">
    <property type="protein sequence ID" value="PZQ51146.1"/>
    <property type="molecule type" value="Genomic_DNA"/>
</dbReference>
<evidence type="ECO:0000313" key="2">
    <source>
        <dbReference type="Proteomes" id="UP000249082"/>
    </source>
</evidence>
<evidence type="ECO:0008006" key="3">
    <source>
        <dbReference type="Google" id="ProtNLM"/>
    </source>
</evidence>
<dbReference type="AlphaFoldDB" id="A0A2W5NC85"/>
<comment type="caution">
    <text evidence="1">The sequence shown here is derived from an EMBL/GenBank/DDBJ whole genome shotgun (WGS) entry which is preliminary data.</text>
</comment>
<dbReference type="Proteomes" id="UP000249082">
    <property type="component" value="Unassembled WGS sequence"/>
</dbReference>
<name>A0A2W5NC85_9SPHN</name>
<protein>
    <recommendedName>
        <fullName evidence="3">(2Fe-2S) ferredoxin domain-containing protein</fullName>
    </recommendedName>
</protein>
<reference evidence="1 2" key="1">
    <citation type="submission" date="2017-08" db="EMBL/GenBank/DDBJ databases">
        <title>Infants hospitalized years apart are colonized by the same room-sourced microbial strains.</title>
        <authorList>
            <person name="Brooks B."/>
            <person name="Olm M.R."/>
            <person name="Firek B.A."/>
            <person name="Baker R."/>
            <person name="Thomas B.C."/>
            <person name="Morowitz M.J."/>
            <person name="Banfield J.F."/>
        </authorList>
    </citation>
    <scope>NUCLEOTIDE SEQUENCE [LARGE SCALE GENOMIC DNA]</scope>
    <source>
        <strain evidence="1">S2_005_002_R2_33</strain>
    </source>
</reference>